<dbReference type="AlphaFoldDB" id="A0A0F9E8S8"/>
<name>A0A0F9E8S8_9ZZZZ</name>
<evidence type="ECO:0000259" key="1">
    <source>
        <dbReference type="PROSITE" id="PS51379"/>
    </source>
</evidence>
<dbReference type="SUPFAM" id="SSF54862">
    <property type="entry name" value="4Fe-4S ferredoxins"/>
    <property type="match status" value="1"/>
</dbReference>
<dbReference type="InterPro" id="IPR007525">
    <property type="entry name" value="FrhB_FdhB_C"/>
</dbReference>
<dbReference type="PROSITE" id="PS51379">
    <property type="entry name" value="4FE4S_FER_2"/>
    <property type="match status" value="2"/>
</dbReference>
<sequence length="384" mass="42948">MSWEELKQNVVDQGLCSGCGACVAVCPPKNVKLKLGRVDPELMGECMEGCNLCNNACPGAFIPRSELEEMIFGRKRTEDEKLFGQYKDHLVTHSKDEKVHHAGVAGGTVTALLLYALEEGIIDGAIVAGYDKNEPWKVKAKIAKTKEDLLTCVRSKYAICNTVSALRDAVDQGLQKIAIVALPCHTYALRKMQLHKSWLSDKVELIIGLYCLSQTYMEGTEYIIRERLGIPLDQVDQISYRGRLGDPFGGGFWVKTKTGEEKSLQLIANWGMVPTIFIGFQVERCLVCLDHTCELADLSAGDVWGREEEMKKINEYGWTGVFVRTDKGEEIFQRAVEAGYIVSEPGGQIESYYPVNPGHPKKKFAVPTRIEYRKKYGWPVPKIT</sequence>
<organism evidence="2">
    <name type="scientific">marine sediment metagenome</name>
    <dbReference type="NCBI Taxonomy" id="412755"/>
    <lineage>
        <taxon>unclassified sequences</taxon>
        <taxon>metagenomes</taxon>
        <taxon>ecological metagenomes</taxon>
    </lineage>
</organism>
<dbReference type="InterPro" id="IPR045220">
    <property type="entry name" value="FRHB/FDHB/HCAR-like"/>
</dbReference>
<evidence type="ECO:0000313" key="2">
    <source>
        <dbReference type="EMBL" id="KKL62661.1"/>
    </source>
</evidence>
<proteinExistence type="predicted"/>
<protein>
    <recommendedName>
        <fullName evidence="1">4Fe-4S ferredoxin-type domain-containing protein</fullName>
    </recommendedName>
</protein>
<dbReference type="EMBL" id="LAZR01028420">
    <property type="protein sequence ID" value="KKL62661.1"/>
    <property type="molecule type" value="Genomic_DNA"/>
</dbReference>
<dbReference type="GO" id="GO:0052592">
    <property type="term" value="F:oxidoreductase activity, acting on CH or CH2 groups, with an iron-sulfur protein as acceptor"/>
    <property type="evidence" value="ECO:0007669"/>
    <property type="project" value="TreeGrafter"/>
</dbReference>
<reference evidence="2" key="1">
    <citation type="journal article" date="2015" name="Nature">
        <title>Complex archaea that bridge the gap between prokaryotes and eukaryotes.</title>
        <authorList>
            <person name="Spang A."/>
            <person name="Saw J.H."/>
            <person name="Jorgensen S.L."/>
            <person name="Zaremba-Niedzwiedzka K."/>
            <person name="Martijn J."/>
            <person name="Lind A.E."/>
            <person name="van Eijk R."/>
            <person name="Schleper C."/>
            <person name="Guy L."/>
            <person name="Ettema T.J."/>
        </authorList>
    </citation>
    <scope>NUCLEOTIDE SEQUENCE</scope>
</reference>
<dbReference type="InterPro" id="IPR007516">
    <property type="entry name" value="Co_F420_Hydgase/DH_bsu_N"/>
</dbReference>
<dbReference type="Gene3D" id="3.30.70.20">
    <property type="match status" value="1"/>
</dbReference>
<dbReference type="Pfam" id="PF04422">
    <property type="entry name" value="FrhB_FdhB_N"/>
    <property type="match status" value="1"/>
</dbReference>
<dbReference type="Pfam" id="PF00037">
    <property type="entry name" value="Fer4"/>
    <property type="match status" value="1"/>
</dbReference>
<comment type="caution">
    <text evidence="2">The sequence shown here is derived from an EMBL/GenBank/DDBJ whole genome shotgun (WGS) entry which is preliminary data.</text>
</comment>
<dbReference type="PANTHER" id="PTHR31332:SF0">
    <property type="entry name" value="7-HYDROXYMETHYL CHLOROPHYLL A REDUCTASE, CHLOROPLASTIC"/>
    <property type="match status" value="1"/>
</dbReference>
<dbReference type="InterPro" id="IPR017900">
    <property type="entry name" value="4Fe4S_Fe_S_CS"/>
</dbReference>
<dbReference type="Pfam" id="PF04432">
    <property type="entry name" value="FrhB_FdhB_C"/>
    <property type="match status" value="1"/>
</dbReference>
<feature type="domain" description="4Fe-4S ferredoxin-type" evidence="1">
    <location>
        <begin position="37"/>
        <end position="66"/>
    </location>
</feature>
<dbReference type="PANTHER" id="PTHR31332">
    <property type="entry name" value="7-HYDROXYMETHYL CHLOROPHYLL A REDUCTASE, CHLOROPLASTIC"/>
    <property type="match status" value="1"/>
</dbReference>
<feature type="domain" description="4Fe-4S ferredoxin-type" evidence="1">
    <location>
        <begin position="7"/>
        <end position="36"/>
    </location>
</feature>
<gene>
    <name evidence="2" type="ORF">LCGC14_2182950</name>
</gene>
<dbReference type="InterPro" id="IPR017896">
    <property type="entry name" value="4Fe4S_Fe-S-bd"/>
</dbReference>
<accession>A0A0F9E8S8</accession>
<dbReference type="PROSITE" id="PS00198">
    <property type="entry name" value="4FE4S_FER_1"/>
    <property type="match status" value="1"/>
</dbReference>